<feature type="repeat" description="TPR" evidence="3">
    <location>
        <begin position="434"/>
        <end position="467"/>
    </location>
</feature>
<evidence type="ECO:0000256" key="4">
    <source>
        <dbReference type="SAM" id="Phobius"/>
    </source>
</evidence>
<feature type="transmembrane region" description="Helical" evidence="4">
    <location>
        <begin position="193"/>
        <end position="223"/>
    </location>
</feature>
<name>A0ABS5UA35_9BACT</name>
<feature type="transmembrane region" description="Helical" evidence="4">
    <location>
        <begin position="332"/>
        <end position="351"/>
    </location>
</feature>
<dbReference type="SUPFAM" id="SSF48452">
    <property type="entry name" value="TPR-like"/>
    <property type="match status" value="1"/>
</dbReference>
<keyword evidence="6" id="KW-1185">Reference proteome</keyword>
<dbReference type="InterPro" id="IPR052346">
    <property type="entry name" value="O-mannosyl-transferase_TMTC"/>
</dbReference>
<evidence type="ECO:0000313" key="5">
    <source>
        <dbReference type="EMBL" id="MBT1072505.1"/>
    </source>
</evidence>
<gene>
    <name evidence="5" type="ORF">KJB30_11960</name>
</gene>
<feature type="transmembrane region" description="Helical" evidence="4">
    <location>
        <begin position="286"/>
        <end position="303"/>
    </location>
</feature>
<dbReference type="EMBL" id="JAHDYS010000010">
    <property type="protein sequence ID" value="MBT1072505.1"/>
    <property type="molecule type" value="Genomic_DNA"/>
</dbReference>
<sequence length="546" mass="61461">MNRGKGDKKQLLYLSVTVGLICLATYLRALGCGFVNYDDPLYVLNNPVIKQLNWDTVVSAFTQAHVGWWMPLTWISFAIDHFFWGLEPFGYHLTNIVFHSLNAALVVLIADRVLRMGAGKEERELRADGWIHPVTLLLAGLLWGIHPLRVESVAWVTERKDVLNGFFSLGAILWYLCYVQAKEMYGTGARRPYVLSLVFFALSLMAKSVSVVLPLLLLVIDWYPARRLRRDNVLPLVREKLPFLALSVLMALVTVYFTSESNYLISYELFPFHQRMLVSGNAIFEYVRLLLLPVGIIAFYVIPDPIPPSYLVTSVIVAVLCVLIFAFRKYRWISATWLAFIIPLLPVLAILQNGDQSFAARFTYLPSVAPSIAAGAAIGLVFKKAGSRHRVWQSIVIPVLALLVFYVVATVKDIAVWQNSETFWTRIVSVRPGAIVHKERGLYYHSVGKFHEAIGDFSAAIQTAPEAWHPYLYNLYVFRGDSLRAAGRYAEALDDLTAAINQFPHPPYYFLRGSVLKSMGRVKEAEADFGAAGPDPGKLAWLWIAN</sequence>
<feature type="transmembrane region" description="Helical" evidence="4">
    <location>
        <begin position="89"/>
        <end position="110"/>
    </location>
</feature>
<keyword evidence="2 3" id="KW-0802">TPR repeat</keyword>
<organism evidence="5 6">
    <name type="scientific">Pelotalea chapellei</name>
    <dbReference type="NCBI Taxonomy" id="44671"/>
    <lineage>
        <taxon>Bacteria</taxon>
        <taxon>Pseudomonadati</taxon>
        <taxon>Thermodesulfobacteriota</taxon>
        <taxon>Desulfuromonadia</taxon>
        <taxon>Geobacterales</taxon>
        <taxon>Geobacteraceae</taxon>
        <taxon>Pelotalea</taxon>
    </lineage>
</organism>
<evidence type="ECO:0000313" key="6">
    <source>
        <dbReference type="Proteomes" id="UP000784128"/>
    </source>
</evidence>
<dbReference type="RefSeq" id="WP_214299558.1">
    <property type="nucleotide sequence ID" value="NZ_JAHDYS010000010.1"/>
</dbReference>
<evidence type="ECO:0000256" key="2">
    <source>
        <dbReference type="ARBA" id="ARBA00022803"/>
    </source>
</evidence>
<evidence type="ECO:0000256" key="3">
    <source>
        <dbReference type="PROSITE-ProRule" id="PRU00339"/>
    </source>
</evidence>
<dbReference type="Gene3D" id="1.25.40.10">
    <property type="entry name" value="Tetratricopeptide repeat domain"/>
    <property type="match status" value="1"/>
</dbReference>
<proteinExistence type="predicted"/>
<dbReference type="InterPro" id="IPR011990">
    <property type="entry name" value="TPR-like_helical_dom_sf"/>
</dbReference>
<evidence type="ECO:0000256" key="1">
    <source>
        <dbReference type="ARBA" id="ARBA00022737"/>
    </source>
</evidence>
<keyword evidence="4" id="KW-0472">Membrane</keyword>
<feature type="transmembrane region" description="Helical" evidence="4">
    <location>
        <begin position="363"/>
        <end position="382"/>
    </location>
</feature>
<feature type="transmembrane region" description="Helical" evidence="4">
    <location>
        <begin position="162"/>
        <end position="181"/>
    </location>
</feature>
<reference evidence="5 6" key="1">
    <citation type="submission" date="2021-05" db="EMBL/GenBank/DDBJ databases">
        <title>The draft genome of Geobacter chapellei DSM 13688.</title>
        <authorList>
            <person name="Xu Z."/>
            <person name="Masuda Y."/>
            <person name="Itoh H."/>
            <person name="Senoo K."/>
        </authorList>
    </citation>
    <scope>NUCLEOTIDE SEQUENCE [LARGE SCALE GENOMIC DNA]</scope>
    <source>
        <strain evidence="5 6">DSM 13688</strain>
    </source>
</reference>
<feature type="transmembrane region" description="Helical" evidence="4">
    <location>
        <begin position="391"/>
        <end position="409"/>
    </location>
</feature>
<dbReference type="Proteomes" id="UP000784128">
    <property type="component" value="Unassembled WGS sequence"/>
</dbReference>
<keyword evidence="1" id="KW-0677">Repeat</keyword>
<feature type="transmembrane region" description="Helical" evidence="4">
    <location>
        <begin position="12"/>
        <end position="37"/>
    </location>
</feature>
<dbReference type="PANTHER" id="PTHR44227:SF3">
    <property type="entry name" value="PROTEIN O-MANNOSYL-TRANSFERASE TMTC4"/>
    <property type="match status" value="1"/>
</dbReference>
<comment type="caution">
    <text evidence="5">The sequence shown here is derived from an EMBL/GenBank/DDBJ whole genome shotgun (WGS) entry which is preliminary data.</text>
</comment>
<dbReference type="SMART" id="SM00028">
    <property type="entry name" value="TPR"/>
    <property type="match status" value="2"/>
</dbReference>
<keyword evidence="4" id="KW-1133">Transmembrane helix</keyword>
<feature type="transmembrane region" description="Helical" evidence="4">
    <location>
        <begin position="130"/>
        <end position="150"/>
    </location>
</feature>
<keyword evidence="4" id="KW-0812">Transmembrane</keyword>
<feature type="transmembrane region" description="Helical" evidence="4">
    <location>
        <begin position="243"/>
        <end position="265"/>
    </location>
</feature>
<dbReference type="PANTHER" id="PTHR44227">
    <property type="match status" value="1"/>
</dbReference>
<protein>
    <submittedName>
        <fullName evidence="5">Tetratricopeptide repeat protein</fullName>
    </submittedName>
</protein>
<feature type="transmembrane region" description="Helical" evidence="4">
    <location>
        <begin position="309"/>
        <end position="327"/>
    </location>
</feature>
<dbReference type="InterPro" id="IPR019734">
    <property type="entry name" value="TPR_rpt"/>
</dbReference>
<dbReference type="PROSITE" id="PS50005">
    <property type="entry name" value="TPR"/>
    <property type="match status" value="1"/>
</dbReference>
<accession>A0ABS5UA35</accession>